<keyword evidence="6" id="KW-0560">Oxidoreductase</keyword>
<comment type="similarity">
    <text evidence="2 8">Belongs to the zinc-containing alcohol dehydrogenase family.</text>
</comment>
<dbReference type="PROSITE" id="PS00059">
    <property type="entry name" value="ADH_ZINC"/>
    <property type="match status" value="1"/>
</dbReference>
<dbReference type="SUPFAM" id="SSF47473">
    <property type="entry name" value="EF-hand"/>
    <property type="match status" value="1"/>
</dbReference>
<dbReference type="PANTHER" id="PTHR42940:SF3">
    <property type="entry name" value="ALCOHOL DEHYDROGENASE 1-RELATED"/>
    <property type="match status" value="1"/>
</dbReference>
<proteinExistence type="inferred from homology"/>
<dbReference type="Pfam" id="PF08240">
    <property type="entry name" value="ADH_N"/>
    <property type="match status" value="1"/>
</dbReference>
<organism evidence="11 12">
    <name type="scientific">Durusdinium trenchii</name>
    <dbReference type="NCBI Taxonomy" id="1381693"/>
    <lineage>
        <taxon>Eukaryota</taxon>
        <taxon>Sar</taxon>
        <taxon>Alveolata</taxon>
        <taxon>Dinophyceae</taxon>
        <taxon>Suessiales</taxon>
        <taxon>Symbiodiniaceae</taxon>
        <taxon>Durusdinium</taxon>
    </lineage>
</organism>
<reference evidence="11 12" key="1">
    <citation type="submission" date="2024-02" db="EMBL/GenBank/DDBJ databases">
        <authorList>
            <person name="Chen Y."/>
            <person name="Shah S."/>
            <person name="Dougan E. K."/>
            <person name="Thang M."/>
            <person name="Chan C."/>
        </authorList>
    </citation>
    <scope>NUCLEOTIDE SEQUENCE [LARGE SCALE GENOMIC DNA]</scope>
</reference>
<feature type="domain" description="Alcohol dehydrogenase-like C-terminal" evidence="9">
    <location>
        <begin position="293"/>
        <end position="427"/>
    </location>
</feature>
<evidence type="ECO:0000259" key="10">
    <source>
        <dbReference type="Pfam" id="PF08240"/>
    </source>
</evidence>
<dbReference type="SUPFAM" id="SSF50129">
    <property type="entry name" value="GroES-like"/>
    <property type="match status" value="1"/>
</dbReference>
<evidence type="ECO:0000259" key="9">
    <source>
        <dbReference type="Pfam" id="PF00107"/>
    </source>
</evidence>
<feature type="domain" description="Alcohol dehydrogenase-like N-terminal" evidence="10">
    <location>
        <begin position="166"/>
        <end position="226"/>
    </location>
</feature>
<evidence type="ECO:0000256" key="8">
    <source>
        <dbReference type="RuleBase" id="RU361277"/>
    </source>
</evidence>
<keyword evidence="4 8" id="KW-0479">Metal-binding</keyword>
<evidence type="ECO:0000256" key="4">
    <source>
        <dbReference type="ARBA" id="ARBA00022723"/>
    </source>
</evidence>
<dbReference type="InterPro" id="IPR013154">
    <property type="entry name" value="ADH-like_N"/>
</dbReference>
<dbReference type="InterPro" id="IPR013149">
    <property type="entry name" value="ADH-like_C"/>
</dbReference>
<name>A0ABP0IMP8_9DINO</name>
<keyword evidence="12" id="KW-1185">Reference proteome</keyword>
<accession>A0ABP0IMP8</accession>
<keyword evidence="5 8" id="KW-0862">Zinc</keyword>
<dbReference type="Proteomes" id="UP001642484">
    <property type="component" value="Unassembled WGS sequence"/>
</dbReference>
<dbReference type="Gene3D" id="3.90.180.10">
    <property type="entry name" value="Medium-chain alcohol dehydrogenases, catalytic domain"/>
    <property type="match status" value="2"/>
</dbReference>
<dbReference type="InterPro" id="IPR011032">
    <property type="entry name" value="GroES-like_sf"/>
</dbReference>
<dbReference type="InterPro" id="IPR002328">
    <property type="entry name" value="ADH_Zn_CS"/>
</dbReference>
<evidence type="ECO:0000256" key="6">
    <source>
        <dbReference type="ARBA" id="ARBA00023002"/>
    </source>
</evidence>
<evidence type="ECO:0000313" key="12">
    <source>
        <dbReference type="Proteomes" id="UP001642484"/>
    </source>
</evidence>
<evidence type="ECO:0000256" key="7">
    <source>
        <dbReference type="ARBA" id="ARBA00023027"/>
    </source>
</evidence>
<gene>
    <name evidence="11" type="ORF">CCMP2556_LOCUS7149</name>
</gene>
<evidence type="ECO:0000313" key="11">
    <source>
        <dbReference type="EMBL" id="CAK9003101.1"/>
    </source>
</evidence>
<dbReference type="InterPro" id="IPR011992">
    <property type="entry name" value="EF-hand-dom_pair"/>
</dbReference>
<sequence length="480" mass="53187">MKEAFQLFAGFEGKEKIEATKLGVLFQSLGMTFSDEELAAKTEEIARDNVICLKDFLAFMDRKIQEDEENDEEELRQAAVRDAVRMDQPLLVGCAAAARVTCMGPYYHDYVLVTTADNLWVHSMGWATKAVAAVFHEVGKPFELREIPLPEKLNEGELLVRMEVSGKRQEPMPLVLGHEGVGVIERVGSDIFSGNRPRHRGWKLREGDRVTFSVADSCGLCPECMAMLGFQKEPASMGRAQGTHAVKLPSKLSSRICAPANCALATVVNALDMARLPRYGSNKSAVVQGVGLLGIYAVAWLRKRVGMDTVFCLDTQPERLKTAERFGGVPLLVTENEEDYLERSRTIREMYPRGVDVAVEMTGAKHVIHEGVQLLRNGGHYSFTGMVHPDSQLSSLTGETIIRKCLTIRGVHNYTPWNLEEAVKFLDEFREELPLESVLSPTSYKLSEINEAFAEAQTGSYCRVVASPACCQLSCDVSTV</sequence>
<dbReference type="Pfam" id="PF00107">
    <property type="entry name" value="ADH_zinc_N"/>
    <property type="match status" value="1"/>
</dbReference>
<protein>
    <recommendedName>
        <fullName evidence="3">alcohol dehydrogenase</fullName>
        <ecNumber evidence="3">1.1.1.1</ecNumber>
    </recommendedName>
</protein>
<evidence type="ECO:0000256" key="5">
    <source>
        <dbReference type="ARBA" id="ARBA00022833"/>
    </source>
</evidence>
<keyword evidence="7" id="KW-0520">NAD</keyword>
<evidence type="ECO:0000256" key="1">
    <source>
        <dbReference type="ARBA" id="ARBA00001947"/>
    </source>
</evidence>
<dbReference type="EMBL" id="CAXAMN010003136">
    <property type="protein sequence ID" value="CAK9003101.1"/>
    <property type="molecule type" value="Genomic_DNA"/>
</dbReference>
<dbReference type="InterPro" id="IPR036291">
    <property type="entry name" value="NAD(P)-bd_dom_sf"/>
</dbReference>
<dbReference type="SUPFAM" id="SSF51735">
    <property type="entry name" value="NAD(P)-binding Rossmann-fold domains"/>
    <property type="match status" value="1"/>
</dbReference>
<evidence type="ECO:0000256" key="2">
    <source>
        <dbReference type="ARBA" id="ARBA00008072"/>
    </source>
</evidence>
<evidence type="ECO:0000256" key="3">
    <source>
        <dbReference type="ARBA" id="ARBA00013190"/>
    </source>
</evidence>
<dbReference type="Gene3D" id="3.40.50.720">
    <property type="entry name" value="NAD(P)-binding Rossmann-like Domain"/>
    <property type="match status" value="1"/>
</dbReference>
<dbReference type="EC" id="1.1.1.1" evidence="3"/>
<dbReference type="Gene3D" id="1.10.238.10">
    <property type="entry name" value="EF-hand"/>
    <property type="match status" value="1"/>
</dbReference>
<dbReference type="PANTHER" id="PTHR42940">
    <property type="entry name" value="ALCOHOL DEHYDROGENASE 1-RELATED"/>
    <property type="match status" value="1"/>
</dbReference>
<comment type="cofactor">
    <cofactor evidence="1 8">
        <name>Zn(2+)</name>
        <dbReference type="ChEBI" id="CHEBI:29105"/>
    </cofactor>
</comment>
<comment type="caution">
    <text evidence="11">The sequence shown here is derived from an EMBL/GenBank/DDBJ whole genome shotgun (WGS) entry which is preliminary data.</text>
</comment>